<evidence type="ECO:0000256" key="2">
    <source>
        <dbReference type="ARBA" id="ARBA00022448"/>
    </source>
</evidence>
<proteinExistence type="inferred from homology"/>
<protein>
    <submittedName>
        <fullName evidence="7">ABC transporter ATP-binding protein</fullName>
    </submittedName>
</protein>
<dbReference type="Proteomes" id="UP000321562">
    <property type="component" value="Unassembled WGS sequence"/>
</dbReference>
<dbReference type="PROSITE" id="PS50893">
    <property type="entry name" value="ABC_TRANSPORTER_2"/>
    <property type="match status" value="1"/>
</dbReference>
<evidence type="ECO:0000259" key="6">
    <source>
        <dbReference type="PROSITE" id="PS50893"/>
    </source>
</evidence>
<dbReference type="SUPFAM" id="SSF52540">
    <property type="entry name" value="P-loop containing nucleoside triphosphate hydrolases"/>
    <property type="match status" value="1"/>
</dbReference>
<dbReference type="AlphaFoldDB" id="A0A5C6S5C5"/>
<keyword evidence="4 7" id="KW-0067">ATP-binding</keyword>
<evidence type="ECO:0000313" key="8">
    <source>
        <dbReference type="Proteomes" id="UP000321562"/>
    </source>
</evidence>
<dbReference type="PANTHER" id="PTHR43820">
    <property type="entry name" value="HIGH-AFFINITY BRANCHED-CHAIN AMINO ACID TRANSPORT ATP-BINDING PROTEIN LIVF"/>
    <property type="match status" value="1"/>
</dbReference>
<dbReference type="InterPro" id="IPR017871">
    <property type="entry name" value="ABC_transporter-like_CS"/>
</dbReference>
<feature type="domain" description="ABC transporter" evidence="6">
    <location>
        <begin position="2"/>
        <end position="230"/>
    </location>
</feature>
<keyword evidence="5" id="KW-0029">Amino-acid transport</keyword>
<sequence length="230" mass="24805">MLDVIDLTAAYGHAQVLHGLSLRLEAGRIHSLLGRNGAGKTTTLRRIMGLLPHQQGRILFAGDEITGWPTPRIARAGIGYVPEGREVFTALTVRENLTLAGRIGSGDWTIDRVMQQFPGLHPRLDAPAAVLSGGEQQMLSVARALMTSPRLLLLDEPSEGLSVQMTAVLRDVLVALRDQGMTILLVEQDVGLATKLADDVTLMSRGRHCWAGTAAEFAQAAGVRRRYLGA</sequence>
<accession>A0A5C6S5C5</accession>
<keyword evidence="2" id="KW-0813">Transport</keyword>
<evidence type="ECO:0000256" key="4">
    <source>
        <dbReference type="ARBA" id="ARBA00022840"/>
    </source>
</evidence>
<dbReference type="PANTHER" id="PTHR43820:SF2">
    <property type="entry name" value="ABC TRANSPORTER ATP-BINDING PROTEIN"/>
    <property type="match status" value="1"/>
</dbReference>
<dbReference type="Gene3D" id="3.40.50.300">
    <property type="entry name" value="P-loop containing nucleotide triphosphate hydrolases"/>
    <property type="match status" value="1"/>
</dbReference>
<dbReference type="InterPro" id="IPR003439">
    <property type="entry name" value="ABC_transporter-like_ATP-bd"/>
</dbReference>
<dbReference type="GO" id="GO:0016887">
    <property type="term" value="F:ATP hydrolysis activity"/>
    <property type="evidence" value="ECO:0007669"/>
    <property type="project" value="InterPro"/>
</dbReference>
<dbReference type="GO" id="GO:0005524">
    <property type="term" value="F:ATP binding"/>
    <property type="evidence" value="ECO:0007669"/>
    <property type="project" value="UniProtKB-KW"/>
</dbReference>
<keyword evidence="8" id="KW-1185">Reference proteome</keyword>
<dbReference type="EMBL" id="VOPL01000002">
    <property type="protein sequence ID" value="TXB69629.1"/>
    <property type="molecule type" value="Genomic_DNA"/>
</dbReference>
<comment type="similarity">
    <text evidence="1">Belongs to the ABC transporter superfamily.</text>
</comment>
<dbReference type="Pfam" id="PF00005">
    <property type="entry name" value="ABC_tran"/>
    <property type="match status" value="1"/>
</dbReference>
<dbReference type="InterPro" id="IPR003593">
    <property type="entry name" value="AAA+_ATPase"/>
</dbReference>
<gene>
    <name evidence="7" type="ORF">FQV27_05770</name>
</gene>
<dbReference type="CDD" id="cd03224">
    <property type="entry name" value="ABC_TM1139_LivF_branched"/>
    <property type="match status" value="1"/>
</dbReference>
<keyword evidence="3" id="KW-0547">Nucleotide-binding</keyword>
<name>A0A5C6S5C5_9RHOB</name>
<organism evidence="7 8">
    <name type="scientific">Paracoccus aurantiacus</name>
    <dbReference type="NCBI Taxonomy" id="2599412"/>
    <lineage>
        <taxon>Bacteria</taxon>
        <taxon>Pseudomonadati</taxon>
        <taxon>Pseudomonadota</taxon>
        <taxon>Alphaproteobacteria</taxon>
        <taxon>Rhodobacterales</taxon>
        <taxon>Paracoccaceae</taxon>
        <taxon>Paracoccus</taxon>
    </lineage>
</organism>
<evidence type="ECO:0000256" key="1">
    <source>
        <dbReference type="ARBA" id="ARBA00005417"/>
    </source>
</evidence>
<dbReference type="GO" id="GO:0015658">
    <property type="term" value="F:branched-chain amino acid transmembrane transporter activity"/>
    <property type="evidence" value="ECO:0007669"/>
    <property type="project" value="TreeGrafter"/>
</dbReference>
<dbReference type="RefSeq" id="WP_147096919.1">
    <property type="nucleotide sequence ID" value="NZ_JBHUFH010000001.1"/>
</dbReference>
<dbReference type="GO" id="GO:0015807">
    <property type="term" value="P:L-amino acid transport"/>
    <property type="evidence" value="ECO:0007669"/>
    <property type="project" value="TreeGrafter"/>
</dbReference>
<evidence type="ECO:0000256" key="5">
    <source>
        <dbReference type="ARBA" id="ARBA00022970"/>
    </source>
</evidence>
<evidence type="ECO:0000256" key="3">
    <source>
        <dbReference type="ARBA" id="ARBA00022741"/>
    </source>
</evidence>
<reference evidence="7 8" key="1">
    <citation type="submission" date="2019-08" db="EMBL/GenBank/DDBJ databases">
        <authorList>
            <person name="Ye J."/>
        </authorList>
    </citation>
    <scope>NUCLEOTIDE SEQUENCE [LARGE SCALE GENOMIC DNA]</scope>
    <source>
        <strain evidence="7 8">TK008</strain>
    </source>
</reference>
<dbReference type="PROSITE" id="PS00211">
    <property type="entry name" value="ABC_TRANSPORTER_1"/>
    <property type="match status" value="1"/>
</dbReference>
<comment type="caution">
    <text evidence="7">The sequence shown here is derived from an EMBL/GenBank/DDBJ whole genome shotgun (WGS) entry which is preliminary data.</text>
</comment>
<dbReference type="InterPro" id="IPR027417">
    <property type="entry name" value="P-loop_NTPase"/>
</dbReference>
<dbReference type="SMART" id="SM00382">
    <property type="entry name" value="AAA"/>
    <property type="match status" value="1"/>
</dbReference>
<evidence type="ECO:0000313" key="7">
    <source>
        <dbReference type="EMBL" id="TXB69629.1"/>
    </source>
</evidence>
<dbReference type="OrthoDB" id="9806149at2"/>
<dbReference type="InterPro" id="IPR052156">
    <property type="entry name" value="BCAA_Transport_ATP-bd_LivF"/>
</dbReference>